<dbReference type="AlphaFoldDB" id="A0A7C4GG29"/>
<keyword evidence="1" id="KW-0472">Membrane</keyword>
<feature type="domain" description="2TM" evidence="2">
    <location>
        <begin position="1"/>
        <end position="59"/>
    </location>
</feature>
<evidence type="ECO:0000256" key="1">
    <source>
        <dbReference type="SAM" id="Phobius"/>
    </source>
</evidence>
<keyword evidence="1" id="KW-1133">Transmembrane helix</keyword>
<evidence type="ECO:0000313" key="3">
    <source>
        <dbReference type="EMBL" id="HGK27995.1"/>
    </source>
</evidence>
<protein>
    <submittedName>
        <fullName evidence="3">2TM domain-containing protein</fullName>
    </submittedName>
</protein>
<reference evidence="3" key="1">
    <citation type="journal article" date="2020" name="mSystems">
        <title>Genome- and Community-Level Interaction Insights into Carbon Utilization and Element Cycling Functions of Hydrothermarchaeota in Hydrothermal Sediment.</title>
        <authorList>
            <person name="Zhou Z."/>
            <person name="Liu Y."/>
            <person name="Xu W."/>
            <person name="Pan J."/>
            <person name="Luo Z.H."/>
            <person name="Li M."/>
        </authorList>
    </citation>
    <scope>NUCLEOTIDE SEQUENCE [LARGE SCALE GENOMIC DNA]</scope>
    <source>
        <strain evidence="3">SpSt-488</strain>
    </source>
</reference>
<accession>A0A7C4GG29</accession>
<sequence>MNLCLFFINWIMQRGHGTRWFYWPLFGWSIGLAVHGLEVFGFLGLSGREWEEREIQKQVEKERERQAKG</sequence>
<evidence type="ECO:0000259" key="2">
    <source>
        <dbReference type="Pfam" id="PF13239"/>
    </source>
</evidence>
<organism evidence="3">
    <name type="scientific">candidate division WOR-3 bacterium</name>
    <dbReference type="NCBI Taxonomy" id="2052148"/>
    <lineage>
        <taxon>Bacteria</taxon>
        <taxon>Bacteria division WOR-3</taxon>
    </lineage>
</organism>
<dbReference type="Pfam" id="PF13239">
    <property type="entry name" value="2TM"/>
    <property type="match status" value="1"/>
</dbReference>
<comment type="caution">
    <text evidence="3">The sequence shown here is derived from an EMBL/GenBank/DDBJ whole genome shotgun (WGS) entry which is preliminary data.</text>
</comment>
<feature type="transmembrane region" description="Helical" evidence="1">
    <location>
        <begin position="20"/>
        <end position="45"/>
    </location>
</feature>
<name>A0A7C4GG29_UNCW3</name>
<dbReference type="InterPro" id="IPR025698">
    <property type="entry name" value="2TM_dom"/>
</dbReference>
<gene>
    <name evidence="3" type="ORF">ENS41_03480</name>
</gene>
<proteinExistence type="predicted"/>
<keyword evidence="1" id="KW-0812">Transmembrane</keyword>
<dbReference type="EMBL" id="DSUT01000069">
    <property type="protein sequence ID" value="HGK27995.1"/>
    <property type="molecule type" value="Genomic_DNA"/>
</dbReference>